<dbReference type="AlphaFoldDB" id="A0AAN0T3U4"/>
<dbReference type="Proteomes" id="UP000032024">
    <property type="component" value="Chromosome"/>
</dbReference>
<feature type="compositionally biased region" description="Polar residues" evidence="1">
    <location>
        <begin position="1"/>
        <end position="11"/>
    </location>
</feature>
<evidence type="ECO:0000313" key="3">
    <source>
        <dbReference type="Proteomes" id="UP000032024"/>
    </source>
</evidence>
<evidence type="ECO:0000313" key="2">
    <source>
        <dbReference type="EMBL" id="AJO21828.1"/>
    </source>
</evidence>
<evidence type="ECO:0000256" key="1">
    <source>
        <dbReference type="SAM" id="MobiDB-lite"/>
    </source>
</evidence>
<gene>
    <name evidence="2" type="ORF">SB48_HM08orf01583</name>
</gene>
<sequence>MSNLLSSNNQVAVEETEKIAERDATENEENNEKPESFTMNYENETEGFIIFQDLKRFIAVLEKNPDRFKVEVKLTRIEE</sequence>
<reference evidence="3" key="1">
    <citation type="submission" date="2015-01" db="EMBL/GenBank/DDBJ databases">
        <title>Comparative genome analysis of Bacillus coagulans HM-08, Clostridium butyricum HM-68, Bacillus subtilis HM-66 and Bacillus paralicheniformis BL-09.</title>
        <authorList>
            <person name="Zhang H."/>
        </authorList>
    </citation>
    <scope>NUCLEOTIDE SEQUENCE [LARGE SCALE GENOMIC DNA]</scope>
    <source>
        <strain evidence="3">HM-08</strain>
    </source>
</reference>
<organism evidence="2 3">
    <name type="scientific">Heyndrickxia coagulans</name>
    <name type="common">Weizmannia coagulans</name>
    <dbReference type="NCBI Taxonomy" id="1398"/>
    <lineage>
        <taxon>Bacteria</taxon>
        <taxon>Bacillati</taxon>
        <taxon>Bacillota</taxon>
        <taxon>Bacilli</taxon>
        <taxon>Bacillales</taxon>
        <taxon>Bacillaceae</taxon>
        <taxon>Heyndrickxia</taxon>
    </lineage>
</organism>
<feature type="compositionally biased region" description="Basic and acidic residues" evidence="1">
    <location>
        <begin position="15"/>
        <end position="35"/>
    </location>
</feature>
<feature type="region of interest" description="Disordered" evidence="1">
    <location>
        <begin position="1"/>
        <end position="38"/>
    </location>
</feature>
<name>A0AAN0T3U4_HEYCO</name>
<keyword evidence="3" id="KW-1185">Reference proteome</keyword>
<dbReference type="EMBL" id="CP010525">
    <property type="protein sequence ID" value="AJO21828.1"/>
    <property type="molecule type" value="Genomic_DNA"/>
</dbReference>
<dbReference type="RefSeq" id="WP_035184016.1">
    <property type="nucleotide sequence ID" value="NZ_CP010525.1"/>
</dbReference>
<accession>A0AAN0T3U4</accession>
<protein>
    <submittedName>
        <fullName evidence="2">Uncharacterized protein</fullName>
    </submittedName>
</protein>
<proteinExistence type="predicted"/>